<protein>
    <recommendedName>
        <fullName evidence="3">Prolyl 4-hydroxylase alpha subunit Fe(2+) 2OG dioxygenase domain-containing protein</fullName>
    </recommendedName>
</protein>
<reference evidence="1" key="1">
    <citation type="submission" date="2023-10" db="EMBL/GenBank/DDBJ databases">
        <authorList>
            <person name="Chen Y."/>
            <person name="Shah S."/>
            <person name="Dougan E. K."/>
            <person name="Thang M."/>
            <person name="Chan C."/>
        </authorList>
    </citation>
    <scope>NUCLEOTIDE SEQUENCE [LARGE SCALE GENOMIC DNA]</scope>
</reference>
<sequence>MVWTEKRAAGRLRRGLRGAEAALAAVGGAAVAPRGPPRGAQERVWELSEAMLRAASARAAEFDFSAIAVSKMNFHGSPHVDKNDLSVQYAVSLGDFADGSGRLCVEEGPFLVRAFDTKEKLVCIDGRFPHWVSGYTGERYSIIYP</sequence>
<evidence type="ECO:0000313" key="1">
    <source>
        <dbReference type="EMBL" id="CAK0892444.1"/>
    </source>
</evidence>
<organism evidence="1 2">
    <name type="scientific">Prorocentrum cordatum</name>
    <dbReference type="NCBI Taxonomy" id="2364126"/>
    <lineage>
        <taxon>Eukaryota</taxon>
        <taxon>Sar</taxon>
        <taxon>Alveolata</taxon>
        <taxon>Dinophyceae</taxon>
        <taxon>Prorocentrales</taxon>
        <taxon>Prorocentraceae</taxon>
        <taxon>Prorocentrum</taxon>
    </lineage>
</organism>
<evidence type="ECO:0008006" key="3">
    <source>
        <dbReference type="Google" id="ProtNLM"/>
    </source>
</evidence>
<gene>
    <name evidence="1" type="ORF">PCOR1329_LOCUS72102</name>
</gene>
<name>A0ABN9WZZ1_9DINO</name>
<accession>A0ABN9WZZ1</accession>
<evidence type="ECO:0000313" key="2">
    <source>
        <dbReference type="Proteomes" id="UP001189429"/>
    </source>
</evidence>
<proteinExistence type="predicted"/>
<dbReference type="Proteomes" id="UP001189429">
    <property type="component" value="Unassembled WGS sequence"/>
</dbReference>
<dbReference type="EMBL" id="CAUYUJ010019615">
    <property type="protein sequence ID" value="CAK0892444.1"/>
    <property type="molecule type" value="Genomic_DNA"/>
</dbReference>
<keyword evidence="2" id="KW-1185">Reference proteome</keyword>
<comment type="caution">
    <text evidence="1">The sequence shown here is derived from an EMBL/GenBank/DDBJ whole genome shotgun (WGS) entry which is preliminary data.</text>
</comment>